<sequence>MNPCPASAKCVNTEGGHKCSCPRGRRPKADGSGGCEIDYSMPAIVVLHLSETICIFPHYRWQRWCGCASCGVVLRLRGPREEAARRHQEEILPAAWRSPPLRGDEAITAGAGLFANILLDENYNAKVSDFGASVLAPSDEAHLVTLVQGTCGKALALAAPEEERSLAAHFLSSVKDGRLDALLDAGIRGEVGGEVLGIVAKLAKRCLEMSGEKRPPMREVAEEVDRVRKLWRQRCFGEVAVLVSDDR</sequence>
<comment type="caution">
    <text evidence="3">The sequence shown here is derived from an EMBL/GenBank/DDBJ whole genome shotgun (WGS) entry which is preliminary data.</text>
</comment>
<evidence type="ECO:0000256" key="2">
    <source>
        <dbReference type="ARBA" id="ARBA00022840"/>
    </source>
</evidence>
<accession>A0A811RC48</accession>
<dbReference type="Gene3D" id="1.10.510.10">
    <property type="entry name" value="Transferase(Phosphotransferase) domain 1"/>
    <property type="match status" value="1"/>
</dbReference>
<dbReference type="EMBL" id="CAJGYO010000014">
    <property type="protein sequence ID" value="CAD6267439.1"/>
    <property type="molecule type" value="Genomic_DNA"/>
</dbReference>
<proteinExistence type="predicted"/>
<dbReference type="PANTHER" id="PTHR27005:SF273">
    <property type="entry name" value="PROTEIN KINASE DOMAIN-CONTAINING PROTEIN"/>
    <property type="match status" value="1"/>
</dbReference>
<dbReference type="OrthoDB" id="692504at2759"/>
<dbReference type="GO" id="GO:0005886">
    <property type="term" value="C:plasma membrane"/>
    <property type="evidence" value="ECO:0007669"/>
    <property type="project" value="TreeGrafter"/>
</dbReference>
<dbReference type="InterPro" id="IPR045274">
    <property type="entry name" value="WAK-like"/>
</dbReference>
<dbReference type="Gene3D" id="2.10.25.10">
    <property type="entry name" value="Laminin"/>
    <property type="match status" value="1"/>
</dbReference>
<organism evidence="3 4">
    <name type="scientific">Miscanthus lutarioriparius</name>
    <dbReference type="NCBI Taxonomy" id="422564"/>
    <lineage>
        <taxon>Eukaryota</taxon>
        <taxon>Viridiplantae</taxon>
        <taxon>Streptophyta</taxon>
        <taxon>Embryophyta</taxon>
        <taxon>Tracheophyta</taxon>
        <taxon>Spermatophyta</taxon>
        <taxon>Magnoliopsida</taxon>
        <taxon>Liliopsida</taxon>
        <taxon>Poales</taxon>
        <taxon>Poaceae</taxon>
        <taxon>PACMAD clade</taxon>
        <taxon>Panicoideae</taxon>
        <taxon>Andropogonodae</taxon>
        <taxon>Andropogoneae</taxon>
        <taxon>Saccharinae</taxon>
        <taxon>Miscanthus</taxon>
    </lineage>
</organism>
<evidence type="ECO:0000313" key="4">
    <source>
        <dbReference type="Proteomes" id="UP000604825"/>
    </source>
</evidence>
<dbReference type="GO" id="GO:0004674">
    <property type="term" value="F:protein serine/threonine kinase activity"/>
    <property type="evidence" value="ECO:0007669"/>
    <property type="project" value="TreeGrafter"/>
</dbReference>
<dbReference type="CDD" id="cd00054">
    <property type="entry name" value="EGF_CA"/>
    <property type="match status" value="1"/>
</dbReference>
<dbReference type="InterPro" id="IPR011009">
    <property type="entry name" value="Kinase-like_dom_sf"/>
</dbReference>
<dbReference type="SUPFAM" id="SSF56112">
    <property type="entry name" value="Protein kinase-like (PK-like)"/>
    <property type="match status" value="1"/>
</dbReference>
<gene>
    <name evidence="3" type="ORF">NCGR_LOCUS50744</name>
</gene>
<dbReference type="AlphaFoldDB" id="A0A811RC48"/>
<reference evidence="3" key="1">
    <citation type="submission" date="2020-10" db="EMBL/GenBank/DDBJ databases">
        <authorList>
            <person name="Han B."/>
            <person name="Lu T."/>
            <person name="Zhao Q."/>
            <person name="Huang X."/>
            <person name="Zhao Y."/>
        </authorList>
    </citation>
    <scope>NUCLEOTIDE SEQUENCE</scope>
</reference>
<dbReference type="GO" id="GO:0005524">
    <property type="term" value="F:ATP binding"/>
    <property type="evidence" value="ECO:0007669"/>
    <property type="project" value="UniProtKB-KW"/>
</dbReference>
<keyword evidence="4" id="KW-1185">Reference proteome</keyword>
<dbReference type="Proteomes" id="UP000604825">
    <property type="component" value="Unassembled WGS sequence"/>
</dbReference>
<evidence type="ECO:0000256" key="1">
    <source>
        <dbReference type="ARBA" id="ARBA00022741"/>
    </source>
</evidence>
<keyword evidence="1" id="KW-0547">Nucleotide-binding</keyword>
<dbReference type="PANTHER" id="PTHR27005">
    <property type="entry name" value="WALL-ASSOCIATED RECEPTOR KINASE-LIKE 21"/>
    <property type="match status" value="1"/>
</dbReference>
<dbReference type="GO" id="GO:0007166">
    <property type="term" value="P:cell surface receptor signaling pathway"/>
    <property type="evidence" value="ECO:0007669"/>
    <property type="project" value="InterPro"/>
</dbReference>
<protein>
    <submittedName>
        <fullName evidence="3">Uncharacterized protein</fullName>
    </submittedName>
</protein>
<evidence type="ECO:0000313" key="3">
    <source>
        <dbReference type="EMBL" id="CAD6267439.1"/>
    </source>
</evidence>
<name>A0A811RC48_9POAL</name>
<keyword evidence="2" id="KW-0067">ATP-binding</keyword>